<comment type="caution">
    <text evidence="4">The sequence shown here is derived from an EMBL/GenBank/DDBJ whole genome shotgun (WGS) entry which is preliminary data.</text>
</comment>
<dbReference type="PRINTS" id="PR00019">
    <property type="entry name" value="LEURICHRPT"/>
</dbReference>
<dbReference type="EMBL" id="JAINUF010000026">
    <property type="protein sequence ID" value="KAJ8332372.1"/>
    <property type="molecule type" value="Genomic_DNA"/>
</dbReference>
<dbReference type="Pfam" id="PF00560">
    <property type="entry name" value="LRR_1"/>
    <property type="match status" value="1"/>
</dbReference>
<evidence type="ECO:0000256" key="1">
    <source>
        <dbReference type="ARBA" id="ARBA00022614"/>
    </source>
</evidence>
<evidence type="ECO:0000313" key="4">
    <source>
        <dbReference type="EMBL" id="KAJ8332372.1"/>
    </source>
</evidence>
<evidence type="ECO:0000313" key="5">
    <source>
        <dbReference type="Proteomes" id="UP001152622"/>
    </source>
</evidence>
<proteinExistence type="predicted"/>
<sequence>MEKARERNLTEESVGGKVEDPQGELERSSLPDTLMPGGTDGRTGSQHSADELSDLGLQQRGRERGGQINTWTKRNERMGKEEEMSRWEEGRLKEGETEGKRQNEEGAEKDADVSVVLADTRLTLDVYLGGTAMLSMLYEQVPEQLRRVQFLRLGSEDCDSLQGALTILPLLTQLRSLAIRGCCLQDASGDPLPGLLTSLPTSLSSLSSLTHLDLSFNHISSFPPCLLSLPLLSSLLLSYNLLRSLPPSLGELRSLTFLSLLGNELRTLPASLCQLGALRTLDLSHNQLESLPAEVGWLESLQSLELSHNRLRDLPHTLGAQYPQ</sequence>
<dbReference type="Proteomes" id="UP001152622">
    <property type="component" value="Unassembled WGS sequence"/>
</dbReference>
<reference evidence="4" key="1">
    <citation type="journal article" date="2023" name="Science">
        <title>Genome structures resolve the early diversification of teleost fishes.</title>
        <authorList>
            <person name="Parey E."/>
            <person name="Louis A."/>
            <person name="Montfort J."/>
            <person name="Bouchez O."/>
            <person name="Roques C."/>
            <person name="Iampietro C."/>
            <person name="Lluch J."/>
            <person name="Castinel A."/>
            <person name="Donnadieu C."/>
            <person name="Desvignes T."/>
            <person name="Floi Bucao C."/>
            <person name="Jouanno E."/>
            <person name="Wen M."/>
            <person name="Mejri S."/>
            <person name="Dirks R."/>
            <person name="Jansen H."/>
            <person name="Henkel C."/>
            <person name="Chen W.J."/>
            <person name="Zahm M."/>
            <person name="Cabau C."/>
            <person name="Klopp C."/>
            <person name="Thompson A.W."/>
            <person name="Robinson-Rechavi M."/>
            <person name="Braasch I."/>
            <person name="Lecointre G."/>
            <person name="Bobe J."/>
            <person name="Postlethwait J.H."/>
            <person name="Berthelot C."/>
            <person name="Roest Crollius H."/>
            <person name="Guiguen Y."/>
        </authorList>
    </citation>
    <scope>NUCLEOTIDE SEQUENCE</scope>
    <source>
        <strain evidence="4">WJC10195</strain>
    </source>
</reference>
<dbReference type="PROSITE" id="PS51450">
    <property type="entry name" value="LRR"/>
    <property type="match status" value="3"/>
</dbReference>
<dbReference type="GO" id="GO:0005737">
    <property type="term" value="C:cytoplasm"/>
    <property type="evidence" value="ECO:0007669"/>
    <property type="project" value="TreeGrafter"/>
</dbReference>
<accession>A0A9Q1IAD1</accession>
<dbReference type="SUPFAM" id="SSF52058">
    <property type="entry name" value="L domain-like"/>
    <property type="match status" value="1"/>
</dbReference>
<dbReference type="InterPro" id="IPR001611">
    <property type="entry name" value="Leu-rich_rpt"/>
</dbReference>
<dbReference type="SMART" id="SM00364">
    <property type="entry name" value="LRR_BAC"/>
    <property type="match status" value="5"/>
</dbReference>
<dbReference type="SMART" id="SM00369">
    <property type="entry name" value="LRR_TYP"/>
    <property type="match status" value="5"/>
</dbReference>
<gene>
    <name evidence="4" type="ORF">SKAU_G00425450</name>
</gene>
<dbReference type="InterPro" id="IPR003591">
    <property type="entry name" value="Leu-rich_rpt_typical-subtyp"/>
</dbReference>
<protein>
    <submittedName>
        <fullName evidence="4">Uncharacterized protein</fullName>
    </submittedName>
</protein>
<feature type="compositionally biased region" description="Basic and acidic residues" evidence="3">
    <location>
        <begin position="73"/>
        <end position="110"/>
    </location>
</feature>
<keyword evidence="5" id="KW-1185">Reference proteome</keyword>
<feature type="compositionally biased region" description="Basic and acidic residues" evidence="3">
    <location>
        <begin position="1"/>
        <end position="10"/>
    </location>
</feature>
<name>A0A9Q1IAD1_SYNKA</name>
<dbReference type="OrthoDB" id="676979at2759"/>
<dbReference type="Pfam" id="PF13855">
    <property type="entry name" value="LRR_8"/>
    <property type="match status" value="1"/>
</dbReference>
<feature type="compositionally biased region" description="Basic and acidic residues" evidence="3">
    <location>
        <begin position="17"/>
        <end position="29"/>
    </location>
</feature>
<feature type="region of interest" description="Disordered" evidence="3">
    <location>
        <begin position="1"/>
        <end position="110"/>
    </location>
</feature>
<dbReference type="AlphaFoldDB" id="A0A9Q1IAD1"/>
<dbReference type="Gene3D" id="3.80.10.10">
    <property type="entry name" value="Ribonuclease Inhibitor"/>
    <property type="match status" value="1"/>
</dbReference>
<keyword evidence="2" id="KW-0677">Repeat</keyword>
<dbReference type="Pfam" id="PF13516">
    <property type="entry name" value="LRR_6"/>
    <property type="match status" value="1"/>
</dbReference>
<dbReference type="InterPro" id="IPR032675">
    <property type="entry name" value="LRR_dom_sf"/>
</dbReference>
<dbReference type="InterPro" id="IPR050216">
    <property type="entry name" value="LRR_domain-containing"/>
</dbReference>
<organism evidence="4 5">
    <name type="scientific">Synaphobranchus kaupii</name>
    <name type="common">Kaup's arrowtooth eel</name>
    <dbReference type="NCBI Taxonomy" id="118154"/>
    <lineage>
        <taxon>Eukaryota</taxon>
        <taxon>Metazoa</taxon>
        <taxon>Chordata</taxon>
        <taxon>Craniata</taxon>
        <taxon>Vertebrata</taxon>
        <taxon>Euteleostomi</taxon>
        <taxon>Actinopterygii</taxon>
        <taxon>Neopterygii</taxon>
        <taxon>Teleostei</taxon>
        <taxon>Anguilliformes</taxon>
        <taxon>Synaphobranchidae</taxon>
        <taxon>Synaphobranchus</taxon>
    </lineage>
</organism>
<evidence type="ECO:0000256" key="3">
    <source>
        <dbReference type="SAM" id="MobiDB-lite"/>
    </source>
</evidence>
<evidence type="ECO:0000256" key="2">
    <source>
        <dbReference type="ARBA" id="ARBA00022737"/>
    </source>
</evidence>
<keyword evidence="1" id="KW-0433">Leucine-rich repeat</keyword>
<dbReference type="PANTHER" id="PTHR48051">
    <property type="match status" value="1"/>
</dbReference>
<dbReference type="PANTHER" id="PTHR48051:SF1">
    <property type="entry name" value="RAS SUPPRESSOR PROTEIN 1"/>
    <property type="match status" value="1"/>
</dbReference>